<gene>
    <name evidence="4" type="ORF">GQE99_17960</name>
</gene>
<dbReference type="InterPro" id="IPR000182">
    <property type="entry name" value="GNAT_dom"/>
</dbReference>
<dbReference type="Proteomes" id="UP000467322">
    <property type="component" value="Unassembled WGS sequence"/>
</dbReference>
<comment type="caution">
    <text evidence="4">The sequence shown here is derived from an EMBL/GenBank/DDBJ whole genome shotgun (WGS) entry which is preliminary data.</text>
</comment>
<accession>A0A845MBS5</accession>
<reference evidence="4 5" key="1">
    <citation type="submission" date="2019-12" db="EMBL/GenBank/DDBJ databases">
        <title>Maritimibacter sp. nov. sp. isolated from sea sand.</title>
        <authorList>
            <person name="Kim J."/>
            <person name="Jeong S.E."/>
            <person name="Jung H.S."/>
            <person name="Jeon C.O."/>
        </authorList>
    </citation>
    <scope>NUCLEOTIDE SEQUENCE [LARGE SCALE GENOMIC DNA]</scope>
    <source>
        <strain evidence="4 5">DP07</strain>
    </source>
</reference>
<evidence type="ECO:0000256" key="1">
    <source>
        <dbReference type="ARBA" id="ARBA00022679"/>
    </source>
</evidence>
<dbReference type="SUPFAM" id="SSF55729">
    <property type="entry name" value="Acyl-CoA N-acyltransferases (Nat)"/>
    <property type="match status" value="1"/>
</dbReference>
<dbReference type="Gene3D" id="3.40.630.30">
    <property type="match status" value="1"/>
</dbReference>
<proteinExistence type="predicted"/>
<sequence length="132" mass="13534">MARIHAAAFPASRAWAVREIAGLIEGPGGFAVDAPDGFALGRVIAGEAELLTIAVDPAAQGAGQGRALLDAFEEAARGRAGESAFLEVAQDNAQALALYRAAGWAETGRRPGYYARVGAAPVDAILMSKSLL</sequence>
<name>A0A845MBS5_9RHOB</name>
<dbReference type="AlphaFoldDB" id="A0A845MBS5"/>
<dbReference type="PANTHER" id="PTHR43420:SF44">
    <property type="entry name" value="ACETYLTRANSFERASE YPEA"/>
    <property type="match status" value="1"/>
</dbReference>
<protein>
    <submittedName>
        <fullName evidence="4">GNAT family N-acetyltransferase</fullName>
    </submittedName>
</protein>
<dbReference type="PROSITE" id="PS51186">
    <property type="entry name" value="GNAT"/>
    <property type="match status" value="1"/>
</dbReference>
<keyword evidence="1 4" id="KW-0808">Transferase</keyword>
<evidence type="ECO:0000259" key="3">
    <source>
        <dbReference type="PROSITE" id="PS51186"/>
    </source>
</evidence>
<keyword evidence="5" id="KW-1185">Reference proteome</keyword>
<evidence type="ECO:0000256" key="2">
    <source>
        <dbReference type="ARBA" id="ARBA00023315"/>
    </source>
</evidence>
<dbReference type="Pfam" id="PF00583">
    <property type="entry name" value="Acetyltransf_1"/>
    <property type="match status" value="1"/>
</dbReference>
<evidence type="ECO:0000313" key="5">
    <source>
        <dbReference type="Proteomes" id="UP000467322"/>
    </source>
</evidence>
<dbReference type="InterPro" id="IPR050680">
    <property type="entry name" value="YpeA/RimI_acetyltransf"/>
</dbReference>
<keyword evidence="2" id="KW-0012">Acyltransferase</keyword>
<dbReference type="PANTHER" id="PTHR43420">
    <property type="entry name" value="ACETYLTRANSFERASE"/>
    <property type="match status" value="1"/>
</dbReference>
<dbReference type="InterPro" id="IPR016181">
    <property type="entry name" value="Acyl_CoA_acyltransferase"/>
</dbReference>
<dbReference type="GO" id="GO:0016747">
    <property type="term" value="F:acyltransferase activity, transferring groups other than amino-acyl groups"/>
    <property type="evidence" value="ECO:0007669"/>
    <property type="project" value="InterPro"/>
</dbReference>
<organism evidence="4 5">
    <name type="scientific">Maritimibacter harenae</name>
    <dbReference type="NCBI Taxonomy" id="2606218"/>
    <lineage>
        <taxon>Bacteria</taxon>
        <taxon>Pseudomonadati</taxon>
        <taxon>Pseudomonadota</taxon>
        <taxon>Alphaproteobacteria</taxon>
        <taxon>Rhodobacterales</taxon>
        <taxon>Roseobacteraceae</taxon>
        <taxon>Maritimibacter</taxon>
    </lineage>
</organism>
<dbReference type="CDD" id="cd04301">
    <property type="entry name" value="NAT_SF"/>
    <property type="match status" value="1"/>
</dbReference>
<dbReference type="EMBL" id="WTUX01000019">
    <property type="protein sequence ID" value="MZR14911.1"/>
    <property type="molecule type" value="Genomic_DNA"/>
</dbReference>
<feature type="domain" description="N-acetyltransferase" evidence="3">
    <location>
        <begin position="1"/>
        <end position="132"/>
    </location>
</feature>
<evidence type="ECO:0000313" key="4">
    <source>
        <dbReference type="EMBL" id="MZR14911.1"/>
    </source>
</evidence>